<accession>A0A7W3LNR7</accession>
<dbReference type="EMBL" id="JACJIA010000003">
    <property type="protein sequence ID" value="MBA8951528.1"/>
    <property type="molecule type" value="Genomic_DNA"/>
</dbReference>
<dbReference type="PANTHER" id="PTHR46796">
    <property type="entry name" value="HTH-TYPE TRANSCRIPTIONAL ACTIVATOR RHAS-RELATED"/>
    <property type="match status" value="1"/>
</dbReference>
<keyword evidence="6" id="KW-1185">Reference proteome</keyword>
<dbReference type="InterPro" id="IPR018060">
    <property type="entry name" value="HTH_AraC"/>
</dbReference>
<dbReference type="RefSeq" id="WP_182843837.1">
    <property type="nucleotide sequence ID" value="NZ_BAAALP010000029.1"/>
</dbReference>
<evidence type="ECO:0000256" key="1">
    <source>
        <dbReference type="ARBA" id="ARBA00023015"/>
    </source>
</evidence>
<dbReference type="GO" id="GO:0043565">
    <property type="term" value="F:sequence-specific DNA binding"/>
    <property type="evidence" value="ECO:0007669"/>
    <property type="project" value="InterPro"/>
</dbReference>
<evidence type="ECO:0000313" key="6">
    <source>
        <dbReference type="Proteomes" id="UP000572680"/>
    </source>
</evidence>
<organism evidence="5 6">
    <name type="scientific">Actinomadura namibiensis</name>
    <dbReference type="NCBI Taxonomy" id="182080"/>
    <lineage>
        <taxon>Bacteria</taxon>
        <taxon>Bacillati</taxon>
        <taxon>Actinomycetota</taxon>
        <taxon>Actinomycetes</taxon>
        <taxon>Streptosporangiales</taxon>
        <taxon>Thermomonosporaceae</taxon>
        <taxon>Actinomadura</taxon>
    </lineage>
</organism>
<evidence type="ECO:0000256" key="2">
    <source>
        <dbReference type="ARBA" id="ARBA00023125"/>
    </source>
</evidence>
<dbReference type="InterPro" id="IPR046532">
    <property type="entry name" value="DUF6597"/>
</dbReference>
<evidence type="ECO:0000313" key="5">
    <source>
        <dbReference type="EMBL" id="MBA8951528.1"/>
    </source>
</evidence>
<dbReference type="GO" id="GO:0003700">
    <property type="term" value="F:DNA-binding transcription factor activity"/>
    <property type="evidence" value="ECO:0007669"/>
    <property type="project" value="InterPro"/>
</dbReference>
<name>A0A7W3LNR7_ACTNM</name>
<keyword evidence="2 5" id="KW-0238">DNA-binding</keyword>
<reference evidence="5 6" key="1">
    <citation type="submission" date="2020-08" db="EMBL/GenBank/DDBJ databases">
        <title>Genomic Encyclopedia of Type Strains, Phase IV (KMG-IV): sequencing the most valuable type-strain genomes for metagenomic binning, comparative biology and taxonomic classification.</title>
        <authorList>
            <person name="Goeker M."/>
        </authorList>
    </citation>
    <scope>NUCLEOTIDE SEQUENCE [LARGE SCALE GENOMIC DNA]</scope>
    <source>
        <strain evidence="5 6">DSM 44197</strain>
    </source>
</reference>
<dbReference type="PANTHER" id="PTHR46796:SF15">
    <property type="entry name" value="BLL1074 PROTEIN"/>
    <property type="match status" value="1"/>
</dbReference>
<sequence length="260" mass="28394">MADMPRGVLYPRQHAPIVDTRTHPPGPRAAPFVEYYWHVRWRVAEPYETRVLAHPNVHLVFERPAPLVYGVDRNLFARRLEGRGQVLGVRFRPGGFRPFVSGPVAELADRRVPAAEIFGPEIEEAGDRILAAPDSAAMAALAEAFLLPRLPATADPQAGQAAAIVERIMASPSLLRVDQVAASAGLSTRTLQRVFAEYVGASPKWVLRRARLHEAAARADAGTPVDWAALAVDLGYADQAHLIRDFTATVGTTPSRYARS</sequence>
<dbReference type="AlphaFoldDB" id="A0A7W3LNR7"/>
<comment type="caution">
    <text evidence="5">The sequence shown here is derived from an EMBL/GenBank/DDBJ whole genome shotgun (WGS) entry which is preliminary data.</text>
</comment>
<feature type="domain" description="HTH araC/xylS-type" evidence="4">
    <location>
        <begin position="159"/>
        <end position="260"/>
    </location>
</feature>
<gene>
    <name evidence="5" type="ORF">HNR61_003159</name>
</gene>
<dbReference type="PROSITE" id="PS01124">
    <property type="entry name" value="HTH_ARAC_FAMILY_2"/>
    <property type="match status" value="1"/>
</dbReference>
<protein>
    <submittedName>
        <fullName evidence="5">AraC-like DNA-binding protein</fullName>
    </submittedName>
</protein>
<keyword evidence="3" id="KW-0804">Transcription</keyword>
<evidence type="ECO:0000259" key="4">
    <source>
        <dbReference type="PROSITE" id="PS01124"/>
    </source>
</evidence>
<dbReference type="PROSITE" id="PS00041">
    <property type="entry name" value="HTH_ARAC_FAMILY_1"/>
    <property type="match status" value="1"/>
</dbReference>
<dbReference type="InterPro" id="IPR050204">
    <property type="entry name" value="AraC_XylS_family_regulators"/>
</dbReference>
<dbReference type="SMART" id="SM00342">
    <property type="entry name" value="HTH_ARAC"/>
    <property type="match status" value="1"/>
</dbReference>
<dbReference type="Gene3D" id="1.10.10.60">
    <property type="entry name" value="Homeodomain-like"/>
    <property type="match status" value="1"/>
</dbReference>
<dbReference type="Pfam" id="PF12833">
    <property type="entry name" value="HTH_18"/>
    <property type="match status" value="1"/>
</dbReference>
<dbReference type="InterPro" id="IPR018062">
    <property type="entry name" value="HTH_AraC-typ_CS"/>
</dbReference>
<proteinExistence type="predicted"/>
<evidence type="ECO:0000256" key="3">
    <source>
        <dbReference type="ARBA" id="ARBA00023163"/>
    </source>
</evidence>
<dbReference type="Pfam" id="PF20240">
    <property type="entry name" value="DUF6597"/>
    <property type="match status" value="1"/>
</dbReference>
<keyword evidence="1" id="KW-0805">Transcription regulation</keyword>
<dbReference type="Proteomes" id="UP000572680">
    <property type="component" value="Unassembled WGS sequence"/>
</dbReference>